<organism evidence="3 4">
    <name type="scientific">Corchorus capsularis</name>
    <name type="common">Jute</name>
    <dbReference type="NCBI Taxonomy" id="210143"/>
    <lineage>
        <taxon>Eukaryota</taxon>
        <taxon>Viridiplantae</taxon>
        <taxon>Streptophyta</taxon>
        <taxon>Embryophyta</taxon>
        <taxon>Tracheophyta</taxon>
        <taxon>Spermatophyta</taxon>
        <taxon>Magnoliopsida</taxon>
        <taxon>eudicotyledons</taxon>
        <taxon>Gunneridae</taxon>
        <taxon>Pentapetalae</taxon>
        <taxon>rosids</taxon>
        <taxon>malvids</taxon>
        <taxon>Malvales</taxon>
        <taxon>Malvaceae</taxon>
        <taxon>Grewioideae</taxon>
        <taxon>Apeibeae</taxon>
        <taxon>Corchorus</taxon>
    </lineage>
</organism>
<name>A0A1R3ICR9_COCAP</name>
<feature type="compositionally biased region" description="Polar residues" evidence="1">
    <location>
        <begin position="392"/>
        <end position="404"/>
    </location>
</feature>
<dbReference type="InterPro" id="IPR050796">
    <property type="entry name" value="SCF_F-box_component"/>
</dbReference>
<accession>A0A1R3ICR9</accession>
<gene>
    <name evidence="3" type="ORF">CCACVL1_12999</name>
</gene>
<evidence type="ECO:0000259" key="2">
    <source>
        <dbReference type="SMART" id="SM00256"/>
    </source>
</evidence>
<dbReference type="PANTHER" id="PTHR31672">
    <property type="entry name" value="BNACNNG10540D PROTEIN"/>
    <property type="match status" value="1"/>
</dbReference>
<sequence length="416" mass="46956">MLSKPVTMPPYYPEEIWLEIFRKLPVKSLGKCMCVCKAWKFLIKNPSFISTHFDSLAKFCLGTRKDLFLVTACFPGEGSQAEYSLHVDDQEFSKYAQLQYPPFDVFNYIAGSCNGVICLVDFRSGFSFTLCNPVIKKFIRLPDPYLRSMPLEFSIGFGFDSRRNDYKVLKVTKENVSDKYLQAELCSLKKNSWKKLAPLKYALYSGDCMAFSNGVVHWIAAERVFGSAWKLLLLGFDMGDEVLKEIKLPEHLSISQERSELFVLPYDKLSSIAVIQLQSLHGEGNVWVMKTYGVAGTWTKMFSVNFGRMDTGIMPRVLGFRRNGGLILHSFTDEQVSDQPEGNEIKNFEMRGIYAFVFSFMESLSLLDPVIGARSENDASSSTEGVSKQLMISNDAEGSTSSVLSEGEETTGKYIY</sequence>
<dbReference type="SUPFAM" id="SSF81383">
    <property type="entry name" value="F-box domain"/>
    <property type="match status" value="1"/>
</dbReference>
<dbReference type="Gramene" id="OMO80379">
    <property type="protein sequence ID" value="OMO80379"/>
    <property type="gene ID" value="CCACVL1_12999"/>
</dbReference>
<feature type="domain" description="F-box" evidence="2">
    <location>
        <begin position="12"/>
        <end position="52"/>
    </location>
</feature>
<evidence type="ECO:0000313" key="4">
    <source>
        <dbReference type="Proteomes" id="UP000188268"/>
    </source>
</evidence>
<dbReference type="InterPro" id="IPR013187">
    <property type="entry name" value="F-box-assoc_dom_typ3"/>
</dbReference>
<dbReference type="InterPro" id="IPR017451">
    <property type="entry name" value="F-box-assoc_interact_dom"/>
</dbReference>
<dbReference type="InterPro" id="IPR036047">
    <property type="entry name" value="F-box-like_dom_sf"/>
</dbReference>
<dbReference type="STRING" id="210143.A0A1R3ICR9"/>
<evidence type="ECO:0000256" key="1">
    <source>
        <dbReference type="SAM" id="MobiDB-lite"/>
    </source>
</evidence>
<dbReference type="OMA" id="DSCTNDY"/>
<dbReference type="NCBIfam" id="TIGR01640">
    <property type="entry name" value="F_box_assoc_1"/>
    <property type="match status" value="1"/>
</dbReference>
<keyword evidence="4" id="KW-1185">Reference proteome</keyword>
<protein>
    <recommendedName>
        <fullName evidence="2">F-box domain-containing protein</fullName>
    </recommendedName>
</protein>
<feature type="region of interest" description="Disordered" evidence="1">
    <location>
        <begin position="392"/>
        <end position="416"/>
    </location>
</feature>
<dbReference type="Gene3D" id="1.20.1280.50">
    <property type="match status" value="1"/>
</dbReference>
<feature type="non-terminal residue" evidence="3">
    <location>
        <position position="416"/>
    </location>
</feature>
<comment type="caution">
    <text evidence="3">The sequence shown here is derived from an EMBL/GenBank/DDBJ whole genome shotgun (WGS) entry which is preliminary data.</text>
</comment>
<reference evidence="3 4" key="1">
    <citation type="submission" date="2013-09" db="EMBL/GenBank/DDBJ databases">
        <title>Corchorus capsularis genome sequencing.</title>
        <authorList>
            <person name="Alam M."/>
            <person name="Haque M.S."/>
            <person name="Islam M.S."/>
            <person name="Emdad E.M."/>
            <person name="Islam M.M."/>
            <person name="Ahmed B."/>
            <person name="Halim A."/>
            <person name="Hossen Q.M.M."/>
            <person name="Hossain M.Z."/>
            <person name="Ahmed R."/>
            <person name="Khan M.M."/>
            <person name="Islam R."/>
            <person name="Rashid M.M."/>
            <person name="Khan S.A."/>
            <person name="Rahman M.S."/>
            <person name="Alam M."/>
        </authorList>
    </citation>
    <scope>NUCLEOTIDE SEQUENCE [LARGE SCALE GENOMIC DNA]</scope>
    <source>
        <strain evidence="4">cv. CVL-1</strain>
        <tissue evidence="3">Whole seedling</tissue>
    </source>
</reference>
<dbReference type="EMBL" id="AWWV01010308">
    <property type="protein sequence ID" value="OMO80379.1"/>
    <property type="molecule type" value="Genomic_DNA"/>
</dbReference>
<dbReference type="OrthoDB" id="5314306at2759"/>
<dbReference type="PANTHER" id="PTHR31672:SF13">
    <property type="entry name" value="F-BOX PROTEIN CPR30-LIKE"/>
    <property type="match status" value="1"/>
</dbReference>
<dbReference type="AlphaFoldDB" id="A0A1R3ICR9"/>
<dbReference type="Pfam" id="PF08268">
    <property type="entry name" value="FBA_3"/>
    <property type="match status" value="1"/>
</dbReference>
<dbReference type="Proteomes" id="UP000188268">
    <property type="component" value="Unassembled WGS sequence"/>
</dbReference>
<dbReference type="Pfam" id="PF00646">
    <property type="entry name" value="F-box"/>
    <property type="match status" value="1"/>
</dbReference>
<dbReference type="InterPro" id="IPR001810">
    <property type="entry name" value="F-box_dom"/>
</dbReference>
<evidence type="ECO:0000313" key="3">
    <source>
        <dbReference type="EMBL" id="OMO80379.1"/>
    </source>
</evidence>
<dbReference type="SMART" id="SM00256">
    <property type="entry name" value="FBOX"/>
    <property type="match status" value="1"/>
</dbReference>
<proteinExistence type="predicted"/>